<dbReference type="AlphaFoldDB" id="A0A5J9UM75"/>
<protein>
    <submittedName>
        <fullName evidence="2">Uncharacterized protein</fullName>
    </submittedName>
</protein>
<feature type="compositionally biased region" description="Low complexity" evidence="1">
    <location>
        <begin position="122"/>
        <end position="136"/>
    </location>
</feature>
<feature type="region of interest" description="Disordered" evidence="1">
    <location>
        <begin position="1"/>
        <end position="21"/>
    </location>
</feature>
<evidence type="ECO:0000256" key="1">
    <source>
        <dbReference type="SAM" id="MobiDB-lite"/>
    </source>
</evidence>
<reference evidence="2 3" key="1">
    <citation type="journal article" date="2019" name="Sci. Rep.">
        <title>A high-quality genome of Eragrostis curvula grass provides insights into Poaceae evolution and supports new strategies to enhance forage quality.</title>
        <authorList>
            <person name="Carballo J."/>
            <person name="Santos B.A.C.M."/>
            <person name="Zappacosta D."/>
            <person name="Garbus I."/>
            <person name="Selva J.P."/>
            <person name="Gallo C.A."/>
            <person name="Diaz A."/>
            <person name="Albertini E."/>
            <person name="Caccamo M."/>
            <person name="Echenique V."/>
        </authorList>
    </citation>
    <scope>NUCLEOTIDE SEQUENCE [LARGE SCALE GENOMIC DNA]</scope>
    <source>
        <strain evidence="3">cv. Victoria</strain>
        <tissue evidence="2">Leaf</tissue>
    </source>
</reference>
<feature type="compositionally biased region" description="Low complexity" evidence="1">
    <location>
        <begin position="91"/>
        <end position="100"/>
    </location>
</feature>
<organism evidence="2 3">
    <name type="scientific">Eragrostis curvula</name>
    <name type="common">weeping love grass</name>
    <dbReference type="NCBI Taxonomy" id="38414"/>
    <lineage>
        <taxon>Eukaryota</taxon>
        <taxon>Viridiplantae</taxon>
        <taxon>Streptophyta</taxon>
        <taxon>Embryophyta</taxon>
        <taxon>Tracheophyta</taxon>
        <taxon>Spermatophyta</taxon>
        <taxon>Magnoliopsida</taxon>
        <taxon>Liliopsida</taxon>
        <taxon>Poales</taxon>
        <taxon>Poaceae</taxon>
        <taxon>PACMAD clade</taxon>
        <taxon>Chloridoideae</taxon>
        <taxon>Eragrostideae</taxon>
        <taxon>Eragrostidinae</taxon>
        <taxon>Eragrostis</taxon>
    </lineage>
</organism>
<dbReference type="Proteomes" id="UP000324897">
    <property type="component" value="Chromosome 2"/>
</dbReference>
<evidence type="ECO:0000313" key="2">
    <source>
        <dbReference type="EMBL" id="TVU24899.1"/>
    </source>
</evidence>
<gene>
    <name evidence="2" type="ORF">EJB05_27364</name>
</gene>
<sequence>MEDVDRERPAAAATAENGAEDYVVVKAGGDQEDLAAAAGRWRRPRPRMDLRMPLRRPRRKPRSQSRPRPRPRRPPSGARKAKPQQNGKVPAAAAAAASSAKAKKPGVLSQSASFPARGPSSARKAVTAAVATTPKQAKPEGKGAVPNGSGPAGIDPGLVSRLGIGGVASVLLNCGWNWAGCRPGGGEEGEFCSDACRAPVDGKAASLTDLVT</sequence>
<feature type="compositionally biased region" description="Basic residues" evidence="1">
    <location>
        <begin position="53"/>
        <end position="73"/>
    </location>
</feature>
<keyword evidence="3" id="KW-1185">Reference proteome</keyword>
<dbReference type="EMBL" id="RWGY01000013">
    <property type="protein sequence ID" value="TVU24899.1"/>
    <property type="molecule type" value="Genomic_DNA"/>
</dbReference>
<comment type="caution">
    <text evidence="2">The sequence shown here is derived from an EMBL/GenBank/DDBJ whole genome shotgun (WGS) entry which is preliminary data.</text>
</comment>
<dbReference type="Gramene" id="TVU24899">
    <property type="protein sequence ID" value="TVU24899"/>
    <property type="gene ID" value="EJB05_27364"/>
</dbReference>
<name>A0A5J9UM75_9POAL</name>
<proteinExistence type="predicted"/>
<evidence type="ECO:0000313" key="3">
    <source>
        <dbReference type="Proteomes" id="UP000324897"/>
    </source>
</evidence>
<accession>A0A5J9UM75</accession>
<feature type="region of interest" description="Disordered" evidence="1">
    <location>
        <begin position="35"/>
        <end position="150"/>
    </location>
</feature>